<dbReference type="RefSeq" id="WP_344023609.1">
    <property type="nucleotide sequence ID" value="NZ_BAAAJK010000014.1"/>
</dbReference>
<name>A0ABP4IN35_9PSEU</name>
<dbReference type="EMBL" id="BAAAJK010000014">
    <property type="protein sequence ID" value="GAA1391614.1"/>
    <property type="molecule type" value="Genomic_DNA"/>
</dbReference>
<reference evidence="3" key="1">
    <citation type="journal article" date="2019" name="Int. J. Syst. Evol. Microbiol.">
        <title>The Global Catalogue of Microorganisms (GCM) 10K type strain sequencing project: providing services to taxonomists for standard genome sequencing and annotation.</title>
        <authorList>
            <consortium name="The Broad Institute Genomics Platform"/>
            <consortium name="The Broad Institute Genome Sequencing Center for Infectious Disease"/>
            <person name="Wu L."/>
            <person name="Ma J."/>
        </authorList>
    </citation>
    <scope>NUCLEOTIDE SEQUENCE [LARGE SCALE GENOMIC DNA]</scope>
    <source>
        <strain evidence="3">JCM 11896</strain>
    </source>
</reference>
<keyword evidence="3" id="KW-1185">Reference proteome</keyword>
<dbReference type="InterPro" id="IPR007061">
    <property type="entry name" value="MST-like"/>
</dbReference>
<dbReference type="Gene3D" id="1.20.120.450">
    <property type="entry name" value="dinb family like domain"/>
    <property type="match status" value="1"/>
</dbReference>
<dbReference type="InterPro" id="IPR034660">
    <property type="entry name" value="DinB/YfiT-like"/>
</dbReference>
<dbReference type="Proteomes" id="UP001501414">
    <property type="component" value="Unassembled WGS sequence"/>
</dbReference>
<feature type="compositionally biased region" description="Acidic residues" evidence="1">
    <location>
        <begin position="102"/>
        <end position="114"/>
    </location>
</feature>
<accession>A0ABP4IN35</accession>
<evidence type="ECO:0000313" key="3">
    <source>
        <dbReference type="Proteomes" id="UP001501414"/>
    </source>
</evidence>
<evidence type="ECO:0000313" key="2">
    <source>
        <dbReference type="EMBL" id="GAA1391614.1"/>
    </source>
</evidence>
<comment type="caution">
    <text evidence="2">The sequence shown here is derived from an EMBL/GenBank/DDBJ whole genome shotgun (WGS) entry which is preliminary data.</text>
</comment>
<dbReference type="SUPFAM" id="SSF109854">
    <property type="entry name" value="DinB/YfiT-like putative metalloenzymes"/>
    <property type="match status" value="1"/>
</dbReference>
<gene>
    <name evidence="2" type="ORF">GCM10009613_34450</name>
</gene>
<feature type="region of interest" description="Disordered" evidence="1">
    <location>
        <begin position="92"/>
        <end position="114"/>
    </location>
</feature>
<evidence type="ECO:0000256" key="1">
    <source>
        <dbReference type="SAM" id="MobiDB-lite"/>
    </source>
</evidence>
<protein>
    <submittedName>
        <fullName evidence="2">DinB family protein</fullName>
    </submittedName>
</protein>
<organism evidence="2 3">
    <name type="scientific">Pseudonocardia kongjuensis</name>
    <dbReference type="NCBI Taxonomy" id="102227"/>
    <lineage>
        <taxon>Bacteria</taxon>
        <taxon>Bacillati</taxon>
        <taxon>Actinomycetota</taxon>
        <taxon>Actinomycetes</taxon>
        <taxon>Pseudonocardiales</taxon>
        <taxon>Pseudonocardiaceae</taxon>
        <taxon>Pseudonocardia</taxon>
    </lineage>
</organism>
<sequence>MTTADSMSELLAAVPADLDGERRTLLETLAKHRMLLRHTVAELSDADARRRPTASALTLAGLLKHVEGVERGWVDFILTGTVEGADGWEQAAEPGAERDDFALDDTDSDTDSDTDADTLAALLDRYTATAARTDELVATVDLDLSHPLPPAPWFPEDMHWSARQVFAHIVGETAQHSGHADIIRETIDGRKTMG</sequence>
<dbReference type="Pfam" id="PF04978">
    <property type="entry name" value="MST"/>
    <property type="match status" value="1"/>
</dbReference>
<proteinExistence type="predicted"/>